<evidence type="ECO:0000256" key="1">
    <source>
        <dbReference type="SAM" id="MobiDB-lite"/>
    </source>
</evidence>
<feature type="compositionally biased region" description="Pro residues" evidence="1">
    <location>
        <begin position="86"/>
        <end position="95"/>
    </location>
</feature>
<feature type="region of interest" description="Disordered" evidence="1">
    <location>
        <begin position="203"/>
        <end position="242"/>
    </location>
</feature>
<feature type="compositionally biased region" description="Polar residues" evidence="1">
    <location>
        <begin position="896"/>
        <end position="908"/>
    </location>
</feature>
<name>A0A0G4GHH3_9ALVE</name>
<evidence type="ECO:0000259" key="2">
    <source>
        <dbReference type="Pfam" id="PF14418"/>
    </source>
</evidence>
<reference evidence="3" key="1">
    <citation type="submission" date="2014-11" db="EMBL/GenBank/DDBJ databases">
        <authorList>
            <person name="Otto D Thomas"/>
            <person name="Naeem Raeece"/>
        </authorList>
    </citation>
    <scope>NUCLEOTIDE SEQUENCE</scope>
</reference>
<feature type="region of interest" description="Disordered" evidence="1">
    <location>
        <begin position="891"/>
        <end position="999"/>
    </location>
</feature>
<feature type="region of interest" description="Disordered" evidence="1">
    <location>
        <begin position="1393"/>
        <end position="1418"/>
    </location>
</feature>
<dbReference type="EMBL" id="CDMZ01001213">
    <property type="protein sequence ID" value="CEM29076.1"/>
    <property type="molecule type" value="Genomic_DNA"/>
</dbReference>
<feature type="region of interest" description="Disordered" evidence="1">
    <location>
        <begin position="796"/>
        <end position="874"/>
    </location>
</feature>
<feature type="compositionally biased region" description="Pro residues" evidence="1">
    <location>
        <begin position="1243"/>
        <end position="1254"/>
    </location>
</feature>
<feature type="compositionally biased region" description="Basic and acidic residues" evidence="1">
    <location>
        <begin position="986"/>
        <end position="995"/>
    </location>
</feature>
<feature type="compositionally biased region" description="Gly residues" evidence="1">
    <location>
        <begin position="614"/>
        <end position="628"/>
    </location>
</feature>
<feature type="region of interest" description="Disordered" evidence="1">
    <location>
        <begin position="590"/>
        <end position="637"/>
    </location>
</feature>
<proteinExistence type="predicted"/>
<feature type="compositionally biased region" description="Basic and acidic residues" evidence="1">
    <location>
        <begin position="1399"/>
        <end position="1408"/>
    </location>
</feature>
<protein>
    <recommendedName>
        <fullName evidence="2">OST-HTH associated domain-containing protein</fullName>
    </recommendedName>
</protein>
<feature type="domain" description="OST-HTH associated" evidence="2">
    <location>
        <begin position="536"/>
        <end position="579"/>
    </location>
</feature>
<feature type="compositionally biased region" description="Low complexity" evidence="1">
    <location>
        <begin position="1204"/>
        <end position="1216"/>
    </location>
</feature>
<organism evidence="3">
    <name type="scientific">Chromera velia CCMP2878</name>
    <dbReference type="NCBI Taxonomy" id="1169474"/>
    <lineage>
        <taxon>Eukaryota</taxon>
        <taxon>Sar</taxon>
        <taxon>Alveolata</taxon>
        <taxon>Colpodellida</taxon>
        <taxon>Chromeraceae</taxon>
        <taxon>Chromera</taxon>
    </lineage>
</organism>
<feature type="region of interest" description="Disordered" evidence="1">
    <location>
        <begin position="649"/>
        <end position="759"/>
    </location>
</feature>
<dbReference type="Pfam" id="PF14418">
    <property type="entry name" value="OHA"/>
    <property type="match status" value="1"/>
</dbReference>
<feature type="compositionally biased region" description="Low complexity" evidence="1">
    <location>
        <begin position="604"/>
        <end position="613"/>
    </location>
</feature>
<feature type="compositionally biased region" description="Low complexity" evidence="1">
    <location>
        <begin position="674"/>
        <end position="683"/>
    </location>
</feature>
<feature type="region of interest" description="Disordered" evidence="1">
    <location>
        <begin position="78"/>
        <end position="118"/>
    </location>
</feature>
<feature type="compositionally biased region" description="Basic and acidic residues" evidence="1">
    <location>
        <begin position="1120"/>
        <end position="1131"/>
    </location>
</feature>
<feature type="compositionally biased region" description="Polar residues" evidence="1">
    <location>
        <begin position="1093"/>
        <end position="1113"/>
    </location>
</feature>
<feature type="compositionally biased region" description="Low complexity" evidence="1">
    <location>
        <begin position="696"/>
        <end position="707"/>
    </location>
</feature>
<gene>
    <name evidence="3" type="ORF">Cvel_21907</name>
</gene>
<accession>A0A0G4GHH3</accession>
<sequence>MVTREEFVAFRREVFAEIGSLRQELNIISNQYGSLWAECPPAIREAAAAAGRPNLRSLPPHLQGHVCRNGTVSCDQGSATTCASPPAVPSPPPPSAKQERAKRVPQVSEGRETSPIPLPCPFFSSPPPSDAIHVQVQGEKEAGGSVQRGAVNGPSTGIAVTCERKERERPPPCGKENTFRRERERLLAPTEAAGSVFVAADSLHDQDSTGRSSGRQCPSSSRLSPIPSPLPPLSGNGSGGGGEGGHRWLLELYGDGNPRCRGEAPIVQLCDRFQALLASGQLFLPVDLDFAATFHGALTLSEVNSSNLAVHVFSLDEKLHHAELLNFRSHPNSRFLLSPSLRRFVSPILDAVLEYCRREKLAPSLARLGMICASCFGEGRKWLKRTVQEMVLAVVTKHPERFRLMQKQGHQQQQGGEDGPQQKAETATNSSGGGGGGEKEGSKPVVCPPHSPLVGASDLLSAASAVSGSSSSSSSASSSAAAGALRGALQSSGVLVFPVDCEWEGVDPNDRTEQCTEGEWRELVQFMAESLERPQNGRHGTAMCVKQLGTPQLRGLSLGQLEWMVQLSLCRGILVYDSKTREVGVAKPLPEGSEDLCLADPKTGRPIRGRPPGSSGGEEGGGMDGGGSSSADGVTETSSVGPLYLYHQRSPSTLSAGPSVPPVQGSQGRPPPQQVHQQPVVLQGGRGSPVWIGGVSSSSPQALPAAPGGQTYTPLFPPSPFLRASGDPSSSDCGGDVDSSFGTRSHHSRHASTHSHSRFLKSPLDTPLLFHTADFGDQPASPIPYLSTCAEPLDTHSGAGSDGACSPSAWHAHTQQGAPAAAASVPAAPAAVAGGSIPEASTLPMRKESSKETSPTPPERLATEIRHRKSSSSGPCCLCAAAAVVAVEQEREGERASQQPQKIPTLSSIKPAEMLPDSGTPSPLQSAPRSPHAESLPPLQPPDDVPADPSAAAPFFLLSPQRSCSDNGLPSHSQRSRMMTFEEEGREGVEGRQAGRESGGTWEWQLRGQDGDLDGDTEGGGVALFFADDGDGDGECAQIPIPIPTTAAGRGEGADPGPPPGFSCQHHSPHHASTIPPPGFSCQHHSPHHASTIGKTKSESPNNPWGGSRSSPPAATGVEGEGRSREAEGKAKAIKGWSQPPPPSAPHRLSLPNGNGGQHVGTHVKKTNVSNLLSQTDAEKRYLQTSRENPPANGRHRPGERDSGSSSSAASSSSSATDGGLRHSGVANPQRHNRPPTRASPGFAPPPPPLPHPLPAQVASGPSTPSGRSPALSPVPAPDPEAHQSGSGSAGTAAADFPPRAGPPFPSHENSSSGWDPWTLMAGELLSLRGQQQEDGKTKGKDHVNRATQQLNKHKHIEHADWGSIGDVPPRDSVESAVTSATLPVLVRSHVALQNGGGEGERERRKENASAGGEVRGL</sequence>
<feature type="compositionally biased region" description="Polar residues" evidence="1">
    <location>
        <begin position="1167"/>
        <end position="1176"/>
    </location>
</feature>
<feature type="compositionally biased region" description="Low complexity" evidence="1">
    <location>
        <begin position="1285"/>
        <end position="1295"/>
    </location>
</feature>
<feature type="compositionally biased region" description="Polar residues" evidence="1">
    <location>
        <begin position="919"/>
        <end position="928"/>
    </location>
</feature>
<dbReference type="VEuPathDB" id="CryptoDB:Cvel_21907"/>
<feature type="compositionally biased region" description="Low complexity" evidence="1">
    <location>
        <begin position="725"/>
        <end position="743"/>
    </location>
</feature>
<feature type="compositionally biased region" description="Polar residues" evidence="1">
    <location>
        <begin position="960"/>
        <end position="977"/>
    </location>
</feature>
<feature type="region of interest" description="Disordered" evidence="1">
    <location>
        <begin position="1038"/>
        <end position="1377"/>
    </location>
</feature>
<feature type="compositionally biased region" description="Low complexity" evidence="1">
    <location>
        <begin position="817"/>
        <end position="836"/>
    </location>
</feature>
<feature type="compositionally biased region" description="Low complexity" evidence="1">
    <location>
        <begin position="406"/>
        <end position="422"/>
    </location>
</feature>
<feature type="region of interest" description="Disordered" evidence="1">
    <location>
        <begin position="405"/>
        <end position="450"/>
    </location>
</feature>
<evidence type="ECO:0000313" key="3">
    <source>
        <dbReference type="EMBL" id="CEM29076.1"/>
    </source>
</evidence>
<dbReference type="InterPro" id="IPR025677">
    <property type="entry name" value="OST-HTH-assoc_dom"/>
</dbReference>
<feature type="compositionally biased region" description="Basic residues" evidence="1">
    <location>
        <begin position="744"/>
        <end position="759"/>
    </location>
</feature>
<feature type="compositionally biased region" description="Basic and acidic residues" evidence="1">
    <location>
        <begin position="1332"/>
        <end position="1345"/>
    </location>
</feature>